<dbReference type="HOGENOM" id="CLU_1985561_0_0_1"/>
<dbReference type="InParanoid" id="M1DS09"/>
<protein>
    <submittedName>
        <fullName evidence="1">Uncharacterized protein</fullName>
    </submittedName>
</protein>
<evidence type="ECO:0000313" key="2">
    <source>
        <dbReference type="Proteomes" id="UP000011115"/>
    </source>
</evidence>
<accession>M1DS09</accession>
<proteinExistence type="predicted"/>
<sequence length="109" mass="12364">MVTSSGGKASLGVDYLLPYSEFPPIPSTLPSTSKVNSLLTKEKTFADSLNDNEILEDNSLMKEITYVEGIPQVEWTEQEVIKITHIEKLQFVVIGKLSYEWTDLEELRR</sequence>
<dbReference type="Gramene" id="PGSC0003DMT400093469">
    <property type="protein sequence ID" value="PGSC0003DMT400093469"/>
    <property type="gene ID" value="PGSC0003DMG400043040"/>
</dbReference>
<keyword evidence="2" id="KW-1185">Reference proteome</keyword>
<evidence type="ECO:0000313" key="1">
    <source>
        <dbReference type="EnsemblPlants" id="PGSC0003DMT400093469"/>
    </source>
</evidence>
<organism evidence="1 2">
    <name type="scientific">Solanum tuberosum</name>
    <name type="common">Potato</name>
    <dbReference type="NCBI Taxonomy" id="4113"/>
    <lineage>
        <taxon>Eukaryota</taxon>
        <taxon>Viridiplantae</taxon>
        <taxon>Streptophyta</taxon>
        <taxon>Embryophyta</taxon>
        <taxon>Tracheophyta</taxon>
        <taxon>Spermatophyta</taxon>
        <taxon>Magnoliopsida</taxon>
        <taxon>eudicotyledons</taxon>
        <taxon>Gunneridae</taxon>
        <taxon>Pentapetalae</taxon>
        <taxon>asterids</taxon>
        <taxon>lamiids</taxon>
        <taxon>Solanales</taxon>
        <taxon>Solanaceae</taxon>
        <taxon>Solanoideae</taxon>
        <taxon>Solaneae</taxon>
        <taxon>Solanum</taxon>
    </lineage>
</organism>
<reference evidence="1" key="2">
    <citation type="submission" date="2015-06" db="UniProtKB">
        <authorList>
            <consortium name="EnsemblPlants"/>
        </authorList>
    </citation>
    <scope>IDENTIFICATION</scope>
    <source>
        <strain evidence="1">DM1-3 516 R44</strain>
    </source>
</reference>
<dbReference type="AlphaFoldDB" id="M1DS09"/>
<dbReference type="EnsemblPlants" id="PGSC0003DMT400093469">
    <property type="protein sequence ID" value="PGSC0003DMT400093469"/>
    <property type="gene ID" value="PGSC0003DMG400043040"/>
</dbReference>
<reference evidence="2" key="1">
    <citation type="journal article" date="2011" name="Nature">
        <title>Genome sequence and analysis of the tuber crop potato.</title>
        <authorList>
            <consortium name="The Potato Genome Sequencing Consortium"/>
        </authorList>
    </citation>
    <scope>NUCLEOTIDE SEQUENCE [LARGE SCALE GENOMIC DNA]</scope>
    <source>
        <strain evidence="2">cv. DM1-3 516 R44</strain>
    </source>
</reference>
<dbReference type="Proteomes" id="UP000011115">
    <property type="component" value="Unassembled WGS sequence"/>
</dbReference>
<dbReference type="PaxDb" id="4113-PGSC0003DMT400093469"/>
<name>M1DS09_SOLTU</name>